<dbReference type="Gene3D" id="3.30.360.10">
    <property type="entry name" value="Dihydrodipicolinate Reductase, domain 2"/>
    <property type="match status" value="1"/>
</dbReference>
<dbReference type="RefSeq" id="WP_068035844.1">
    <property type="nucleotide sequence ID" value="NZ_JAAXOO010000001.1"/>
</dbReference>
<accession>A0A846X7Z6</accession>
<keyword evidence="2" id="KW-0560">Oxidoreductase</keyword>
<comment type="similarity">
    <text evidence="1">Belongs to the Gfo/Idh/MocA family.</text>
</comment>
<evidence type="ECO:0000313" key="6">
    <source>
        <dbReference type="Proteomes" id="UP000565715"/>
    </source>
</evidence>
<dbReference type="PANTHER" id="PTHR43708">
    <property type="entry name" value="CONSERVED EXPRESSED OXIDOREDUCTASE (EUROFUNG)"/>
    <property type="match status" value="1"/>
</dbReference>
<evidence type="ECO:0000259" key="4">
    <source>
        <dbReference type="Pfam" id="PF22725"/>
    </source>
</evidence>
<dbReference type="InterPro" id="IPR051317">
    <property type="entry name" value="Gfo/Idh/MocA_oxidoreduct"/>
</dbReference>
<dbReference type="GO" id="GO:0016491">
    <property type="term" value="F:oxidoreductase activity"/>
    <property type="evidence" value="ECO:0007669"/>
    <property type="project" value="UniProtKB-KW"/>
</dbReference>
<dbReference type="Pfam" id="PF01408">
    <property type="entry name" value="GFO_IDH_MocA"/>
    <property type="match status" value="1"/>
</dbReference>
<dbReference type="InterPro" id="IPR055170">
    <property type="entry name" value="GFO_IDH_MocA-like_dom"/>
</dbReference>
<evidence type="ECO:0000256" key="2">
    <source>
        <dbReference type="ARBA" id="ARBA00023002"/>
    </source>
</evidence>
<dbReference type="Gene3D" id="3.40.50.720">
    <property type="entry name" value="NAD(P)-binding Rossmann-like Domain"/>
    <property type="match status" value="1"/>
</dbReference>
<dbReference type="InterPro" id="IPR036291">
    <property type="entry name" value="NAD(P)-bd_dom_sf"/>
</dbReference>
<name>A0A846X7Z6_9NOCA</name>
<evidence type="ECO:0000256" key="1">
    <source>
        <dbReference type="ARBA" id="ARBA00010928"/>
    </source>
</evidence>
<comment type="caution">
    <text evidence="5">The sequence shown here is derived from an EMBL/GenBank/DDBJ whole genome shotgun (WGS) entry which is preliminary data.</text>
</comment>
<protein>
    <submittedName>
        <fullName evidence="5">Gfo/Idh/MocA family oxidoreductase</fullName>
    </submittedName>
</protein>
<dbReference type="SUPFAM" id="SSF51735">
    <property type="entry name" value="NAD(P)-binding Rossmann-fold domains"/>
    <property type="match status" value="1"/>
</dbReference>
<dbReference type="AlphaFoldDB" id="A0A846X7Z6"/>
<dbReference type="PANTHER" id="PTHR43708:SF5">
    <property type="entry name" value="CONSERVED EXPRESSED OXIDOREDUCTASE (EUROFUNG)-RELATED"/>
    <property type="match status" value="1"/>
</dbReference>
<feature type="domain" description="Gfo/Idh/MocA-like oxidoreductase N-terminal" evidence="3">
    <location>
        <begin position="5"/>
        <end position="123"/>
    </location>
</feature>
<dbReference type="GO" id="GO:0000166">
    <property type="term" value="F:nucleotide binding"/>
    <property type="evidence" value="ECO:0007669"/>
    <property type="project" value="InterPro"/>
</dbReference>
<evidence type="ECO:0000259" key="3">
    <source>
        <dbReference type="Pfam" id="PF01408"/>
    </source>
</evidence>
<gene>
    <name evidence="5" type="ORF">HGA13_03185</name>
</gene>
<feature type="domain" description="GFO/IDH/MocA-like oxidoreductase" evidence="4">
    <location>
        <begin position="133"/>
        <end position="253"/>
    </location>
</feature>
<dbReference type="Proteomes" id="UP000565715">
    <property type="component" value="Unassembled WGS sequence"/>
</dbReference>
<evidence type="ECO:0000313" key="5">
    <source>
        <dbReference type="EMBL" id="NKY32078.1"/>
    </source>
</evidence>
<reference evidence="5 6" key="1">
    <citation type="submission" date="2020-04" db="EMBL/GenBank/DDBJ databases">
        <title>MicrobeNet Type strains.</title>
        <authorList>
            <person name="Nicholson A.C."/>
        </authorList>
    </citation>
    <scope>NUCLEOTIDE SEQUENCE [LARGE SCALE GENOMIC DNA]</scope>
    <source>
        <strain evidence="5 6">DSM 45078</strain>
    </source>
</reference>
<dbReference type="InterPro" id="IPR000683">
    <property type="entry name" value="Gfo/Idh/MocA-like_OxRdtase_N"/>
</dbReference>
<dbReference type="EMBL" id="JAAXOO010000001">
    <property type="protein sequence ID" value="NKY32078.1"/>
    <property type="molecule type" value="Genomic_DNA"/>
</dbReference>
<dbReference type="SUPFAM" id="SSF55347">
    <property type="entry name" value="Glyceraldehyde-3-phosphate dehydrogenase-like, C-terminal domain"/>
    <property type="match status" value="1"/>
</dbReference>
<proteinExistence type="inferred from homology"/>
<dbReference type="Pfam" id="PF22725">
    <property type="entry name" value="GFO_IDH_MocA_C3"/>
    <property type="match status" value="1"/>
</dbReference>
<keyword evidence="6" id="KW-1185">Reference proteome</keyword>
<organism evidence="5 6">
    <name type="scientific">Nocardia speluncae</name>
    <dbReference type="NCBI Taxonomy" id="419477"/>
    <lineage>
        <taxon>Bacteria</taxon>
        <taxon>Bacillati</taxon>
        <taxon>Actinomycetota</taxon>
        <taxon>Actinomycetes</taxon>
        <taxon>Mycobacteriales</taxon>
        <taxon>Nocardiaceae</taxon>
        <taxon>Nocardia</taxon>
    </lineage>
</organism>
<sequence length="350" mass="37071">MSSLGVAIIGYGLAGSVFHAPLIAAEPRLRVAAVVTGSRERGEQARREHPGVRVLPDADALFADLSGVDVVVVAAPNRTHAALALRALAAGSAVVVDKPFAVSAAEAAEVVRYAEESGSVLTVFQNRRWDGDFRTVGELAGSGRLGLVRRFESRFERWRPVPKGSWRETGTAADAAGTLYDLGSHLVDQALTLFGPVGAVYCELDSRRPGVSTDDDIFLALTHTGGVRSHLWASAVAPRPGPRFRVLGEKAGYEVYGMDPQEAALRSGRRPDDGKPWGTVESERYGILGADPEGAVFPTLPGDYLAFYRALADAILDGAPVPVDPRDALAGLRILEGARESADSGSVVHL</sequence>